<name>C9KJE4_9FIRM</name>
<dbReference type="InterPro" id="IPR006517">
    <property type="entry name" value="Phage_terminase_lsu-like_C"/>
</dbReference>
<dbReference type="AlphaFoldDB" id="C9KJE4"/>
<dbReference type="InterPro" id="IPR035421">
    <property type="entry name" value="Terminase_6C"/>
</dbReference>
<sequence length="546" mass="63400">MKEIFGNSLRRTGEKETPKDRAAHDFQFFCEYYLADYFTSPWSEAFHKWLIHKYEDIIFNHKDEQNKVCVSSPRGHAKSTLSSFAFVLWCALYGYKKFIVIISATAIVAKQFILNIRDAIEFNPLIKRDFGSLKNDSLWNSQELLLRTGAYIICKGANAQLRGLQFGGTRPDLALLDDMESQEEVDSPTQVDSLEHWLTADVIPMLSVDGDAIFIGTVLSYNSVLWRLLTEARFASWERKRFQAVIEFSPSNLWAEWESIMTDLSRGDNAYREAKNFYNEHKEEMLDGAKVLWPDQRKDQYLYLMEKRLESEESFASEYQNDPMTENLRVFKTEWLENNYYEETPDIKEVNIALDPAVSTSRTADYSVILVLGRGTDNYFYVLECDAQKRSGDKLIDDAKKIIATYYRYRPKIICETNQFQAFFSTTLQKDLIDSGIYLEWIDVMHMGKDKKKTRIESLAPHIRQGHIKFKKDQSLLLYQLRMYPRTHDDCPDALHMAISPMLESSIAKFSFGSFGGNTTHNENGSRMTIRQLGEQLKKWGGETYE</sequence>
<dbReference type="eggNOG" id="COG5362">
    <property type="taxonomic scope" value="Bacteria"/>
</dbReference>
<protein>
    <submittedName>
        <fullName evidence="3">Phage uncharacterized protein domain protein</fullName>
    </submittedName>
</protein>
<dbReference type="STRING" id="500635.MITSMUL_03143"/>
<dbReference type="GeneID" id="93480358"/>
<evidence type="ECO:0000256" key="1">
    <source>
        <dbReference type="ARBA" id="ARBA00022612"/>
    </source>
</evidence>
<dbReference type="NCBIfam" id="TIGR01630">
    <property type="entry name" value="psiM2_ORF9"/>
    <property type="match status" value="1"/>
</dbReference>
<evidence type="ECO:0000313" key="3">
    <source>
        <dbReference type="EMBL" id="EEX70010.1"/>
    </source>
</evidence>
<feature type="domain" description="Terminase large subunit gp17-like C-terminal" evidence="2">
    <location>
        <begin position="352"/>
        <end position="500"/>
    </location>
</feature>
<dbReference type="HOGENOM" id="CLU_029599_0_0_9"/>
<comment type="caution">
    <text evidence="3">The sequence shown here is derived from an EMBL/GenBank/DDBJ whole genome shotgun (WGS) entry which is preliminary data.</text>
</comment>
<dbReference type="EMBL" id="ABWK02000001">
    <property type="protein sequence ID" value="EEX70010.1"/>
    <property type="molecule type" value="Genomic_DNA"/>
</dbReference>
<dbReference type="InterPro" id="IPR027417">
    <property type="entry name" value="P-loop_NTPase"/>
</dbReference>
<organism evidence="3 4">
    <name type="scientific">Mitsuokella multacida DSM 20544</name>
    <dbReference type="NCBI Taxonomy" id="500635"/>
    <lineage>
        <taxon>Bacteria</taxon>
        <taxon>Bacillati</taxon>
        <taxon>Bacillota</taxon>
        <taxon>Negativicutes</taxon>
        <taxon>Selenomonadales</taxon>
        <taxon>Selenomonadaceae</taxon>
        <taxon>Mitsuokella</taxon>
    </lineage>
</organism>
<dbReference type="Gene3D" id="3.40.50.300">
    <property type="entry name" value="P-loop containing nucleotide triphosphate hydrolases"/>
    <property type="match status" value="1"/>
</dbReference>
<dbReference type="RefSeq" id="WP_005839008.1">
    <property type="nucleotide sequence ID" value="NZ_GG697141.2"/>
</dbReference>
<evidence type="ECO:0000259" key="2">
    <source>
        <dbReference type="Pfam" id="PF17289"/>
    </source>
</evidence>
<accession>C9KJE4</accession>
<dbReference type="Gene3D" id="3.30.420.240">
    <property type="match status" value="1"/>
</dbReference>
<evidence type="ECO:0000313" key="4">
    <source>
        <dbReference type="Proteomes" id="UP000003671"/>
    </source>
</evidence>
<keyword evidence="1" id="KW-1188">Viral release from host cell</keyword>
<keyword evidence="4" id="KW-1185">Reference proteome</keyword>
<dbReference type="Pfam" id="PF17289">
    <property type="entry name" value="Terminase_6C"/>
    <property type="match status" value="1"/>
</dbReference>
<gene>
    <name evidence="3" type="ORF">MITSMUL_03143</name>
</gene>
<reference evidence="3" key="1">
    <citation type="submission" date="2009-09" db="EMBL/GenBank/DDBJ databases">
        <authorList>
            <person name="Weinstock G."/>
            <person name="Sodergren E."/>
            <person name="Clifton S."/>
            <person name="Fulton L."/>
            <person name="Fulton B."/>
            <person name="Courtney L."/>
            <person name="Fronick C."/>
            <person name="Harrison M."/>
            <person name="Strong C."/>
            <person name="Farmer C."/>
            <person name="Delahaunty K."/>
            <person name="Markovic C."/>
            <person name="Hall O."/>
            <person name="Minx P."/>
            <person name="Tomlinson C."/>
            <person name="Mitreva M."/>
            <person name="Nelson J."/>
            <person name="Hou S."/>
            <person name="Wollam A."/>
            <person name="Pepin K.H."/>
            <person name="Johnson M."/>
            <person name="Bhonagiri V."/>
            <person name="Nash W.E."/>
            <person name="Warren W."/>
            <person name="Chinwalla A."/>
            <person name="Mardis E.R."/>
            <person name="Wilson R.K."/>
        </authorList>
    </citation>
    <scope>NUCLEOTIDE SEQUENCE [LARGE SCALE GENOMIC DNA]</scope>
    <source>
        <strain evidence="3">DSM 20544</strain>
    </source>
</reference>
<proteinExistence type="predicted"/>
<dbReference type="Proteomes" id="UP000003671">
    <property type="component" value="Unassembled WGS sequence"/>
</dbReference>
<dbReference type="PATRIC" id="fig|500635.8.peg.95"/>